<protein>
    <submittedName>
        <fullName evidence="1">Uncharacterized protein</fullName>
    </submittedName>
</protein>
<proteinExistence type="predicted"/>
<sequence>MPILSQPFNETKRLAYLSRDARVGGFMRCQPGCLALFVMVVLPGSGSAGVDSGDAAPANSPNRDV</sequence>
<evidence type="ECO:0000313" key="1">
    <source>
        <dbReference type="EMBL" id="NMX04561.1"/>
    </source>
</evidence>
<dbReference type="EMBL" id="JABCUS010000098">
    <property type="protein sequence ID" value="NMX04561.1"/>
    <property type="molecule type" value="Genomic_DNA"/>
</dbReference>
<name>A0A7Y0UVL1_9ACTO</name>
<comment type="caution">
    <text evidence="1">The sequence shown here is derived from an EMBL/GenBank/DDBJ whole genome shotgun (WGS) entry which is preliminary data.</text>
</comment>
<accession>A0A7Y0UVL1</accession>
<reference evidence="1 2" key="1">
    <citation type="submission" date="2020-04" db="EMBL/GenBank/DDBJ databases">
        <title>Antimicrobial susceptibility and clonality of vaginal-derived multi-drug resistant Mobiluncus isolates in China.</title>
        <authorList>
            <person name="Zhang X."/>
        </authorList>
    </citation>
    <scope>NUCLEOTIDE SEQUENCE [LARGE SCALE GENOMIC DNA]</scope>
    <source>
        <strain evidence="1 2">12</strain>
    </source>
</reference>
<gene>
    <name evidence="1" type="ORF">HHJ77_11830</name>
</gene>
<organism evidence="1 2">
    <name type="scientific">Mobiluncus mulieris</name>
    <dbReference type="NCBI Taxonomy" id="2052"/>
    <lineage>
        <taxon>Bacteria</taxon>
        <taxon>Bacillati</taxon>
        <taxon>Actinomycetota</taxon>
        <taxon>Actinomycetes</taxon>
        <taxon>Actinomycetales</taxon>
        <taxon>Actinomycetaceae</taxon>
        <taxon>Mobiluncus</taxon>
    </lineage>
</organism>
<dbReference type="AlphaFoldDB" id="A0A7Y0UVL1"/>
<evidence type="ECO:0000313" key="2">
    <source>
        <dbReference type="Proteomes" id="UP000575397"/>
    </source>
</evidence>
<dbReference type="Proteomes" id="UP000575397">
    <property type="component" value="Unassembled WGS sequence"/>
</dbReference>